<evidence type="ECO:0008006" key="5">
    <source>
        <dbReference type="Google" id="ProtNLM"/>
    </source>
</evidence>
<dbReference type="RefSeq" id="WP_139141945.1">
    <property type="nucleotide sequence ID" value="NZ_FMCS01000017.1"/>
</dbReference>
<proteinExistence type="predicted"/>
<name>A0A1C4ZMV9_9ACTN</name>
<dbReference type="InterPro" id="IPR044946">
    <property type="entry name" value="Restrct_endonuc_typeI_TRD_sf"/>
</dbReference>
<dbReference type="AlphaFoldDB" id="A0A1C4ZMV9"/>
<evidence type="ECO:0000256" key="1">
    <source>
        <dbReference type="ARBA" id="ARBA00022747"/>
    </source>
</evidence>
<reference evidence="4" key="1">
    <citation type="submission" date="2016-06" db="EMBL/GenBank/DDBJ databases">
        <authorList>
            <person name="Varghese N."/>
            <person name="Submissions Spin"/>
        </authorList>
    </citation>
    <scope>NUCLEOTIDE SEQUENCE [LARGE SCALE GENOMIC DNA]</scope>
    <source>
        <strain evidence="4">DSM 45246</strain>
    </source>
</reference>
<dbReference type="Proteomes" id="UP000199629">
    <property type="component" value="Unassembled WGS sequence"/>
</dbReference>
<keyword evidence="4" id="KW-1185">Reference proteome</keyword>
<sequence>MNRDQLRSYIENLEPFLETPGAFEHLRQTFVELAVAGKLTISSGAQNSGFDLLKLILAQRQALDLKSTMGPVDAGHPMFADLPSRWTLAYLGDLLSHCRNGCSASPNTNGDGYPLLRISAGTSRKDGYVDLNDIKYVVVGSEQAEPFMIQPGDLLACRFSGSLGLVGRVAQVPDEVPRPTLHPDKLILMRAISVRHDYLRVAMGSSAVRRQIEAVAATTAGNIGINGRQIKALVVPLPPLEEQEQIAGKVRSAVSLVNRMQAERTNAQASLSQAFVDLVTA</sequence>
<dbReference type="PANTHER" id="PTHR43140">
    <property type="entry name" value="TYPE-1 RESTRICTION ENZYME ECOKI SPECIFICITY PROTEIN"/>
    <property type="match status" value="1"/>
</dbReference>
<dbReference type="PANTHER" id="PTHR43140:SF1">
    <property type="entry name" value="TYPE I RESTRICTION ENZYME ECOKI SPECIFICITY SUBUNIT"/>
    <property type="match status" value="1"/>
</dbReference>
<evidence type="ECO:0000313" key="4">
    <source>
        <dbReference type="Proteomes" id="UP000199629"/>
    </source>
</evidence>
<dbReference type="EMBL" id="FMCS01000017">
    <property type="protein sequence ID" value="SCF34121.1"/>
    <property type="molecule type" value="Genomic_DNA"/>
</dbReference>
<dbReference type="GO" id="GO:0009307">
    <property type="term" value="P:DNA restriction-modification system"/>
    <property type="evidence" value="ECO:0007669"/>
    <property type="project" value="UniProtKB-KW"/>
</dbReference>
<protein>
    <recommendedName>
        <fullName evidence="5">Type I restriction modification DNA specificity domain-containing protein</fullName>
    </recommendedName>
</protein>
<dbReference type="InterPro" id="IPR051212">
    <property type="entry name" value="Type-I_RE_S_subunit"/>
</dbReference>
<keyword evidence="1" id="KW-0680">Restriction system</keyword>
<dbReference type="GO" id="GO:0003677">
    <property type="term" value="F:DNA binding"/>
    <property type="evidence" value="ECO:0007669"/>
    <property type="project" value="UniProtKB-KW"/>
</dbReference>
<dbReference type="SUPFAM" id="SSF116734">
    <property type="entry name" value="DNA methylase specificity domain"/>
    <property type="match status" value="1"/>
</dbReference>
<dbReference type="Gene3D" id="3.90.220.20">
    <property type="entry name" value="DNA methylase specificity domains"/>
    <property type="match status" value="1"/>
</dbReference>
<evidence type="ECO:0000256" key="2">
    <source>
        <dbReference type="ARBA" id="ARBA00023125"/>
    </source>
</evidence>
<keyword evidence="2" id="KW-0238">DNA-binding</keyword>
<gene>
    <name evidence="3" type="ORF">GA0070214_11771</name>
</gene>
<accession>A0A1C4ZMV9</accession>
<evidence type="ECO:0000313" key="3">
    <source>
        <dbReference type="EMBL" id="SCF34121.1"/>
    </source>
</evidence>
<organism evidence="3 4">
    <name type="scientific">Micromonospora chaiyaphumensis</name>
    <dbReference type="NCBI Taxonomy" id="307119"/>
    <lineage>
        <taxon>Bacteria</taxon>
        <taxon>Bacillati</taxon>
        <taxon>Actinomycetota</taxon>
        <taxon>Actinomycetes</taxon>
        <taxon>Micromonosporales</taxon>
        <taxon>Micromonosporaceae</taxon>
        <taxon>Micromonospora</taxon>
    </lineage>
</organism>
<dbReference type="CDD" id="cd17261">
    <property type="entry name" value="RMtype1_S_EcoKI-TRD2-CR2_like"/>
    <property type="match status" value="1"/>
</dbReference>